<evidence type="ECO:0000313" key="1">
    <source>
        <dbReference type="EMBL" id="KAK1936584.1"/>
    </source>
</evidence>
<evidence type="ECO:0000313" key="2">
    <source>
        <dbReference type="Proteomes" id="UP001259832"/>
    </source>
</evidence>
<dbReference type="EMBL" id="JASMQC010000021">
    <property type="protein sequence ID" value="KAK1936584.1"/>
    <property type="molecule type" value="Genomic_DNA"/>
</dbReference>
<organism evidence="1 2">
    <name type="scientific">Phytophthora citrophthora</name>
    <dbReference type="NCBI Taxonomy" id="4793"/>
    <lineage>
        <taxon>Eukaryota</taxon>
        <taxon>Sar</taxon>
        <taxon>Stramenopiles</taxon>
        <taxon>Oomycota</taxon>
        <taxon>Peronosporomycetes</taxon>
        <taxon>Peronosporales</taxon>
        <taxon>Peronosporaceae</taxon>
        <taxon>Phytophthora</taxon>
    </lineage>
</organism>
<protein>
    <submittedName>
        <fullName evidence="1">Uncharacterized protein</fullName>
    </submittedName>
</protein>
<dbReference type="AlphaFoldDB" id="A0AAD9GDU3"/>
<gene>
    <name evidence="1" type="ORF">P3T76_010019</name>
</gene>
<reference evidence="1" key="1">
    <citation type="submission" date="2023-08" db="EMBL/GenBank/DDBJ databases">
        <title>Reference Genome Resource for the Citrus Pathogen Phytophthora citrophthora.</title>
        <authorList>
            <person name="Moller H."/>
            <person name="Coetzee B."/>
            <person name="Rose L.J."/>
            <person name="Van Niekerk J.M."/>
        </authorList>
    </citation>
    <scope>NUCLEOTIDE SEQUENCE</scope>
    <source>
        <strain evidence="1">STE-U-9442</strain>
    </source>
</reference>
<sequence>MKTHDKSKSYKASCASNTYQRRKSYIIKESTEWDQRIDVIGPVNAASIVKNVKSNKDSLLYAMVSGVEHPDKEAAGVHRSNEKHVHAGIIATTPINRAAALGMICENWK</sequence>
<comment type="caution">
    <text evidence="1">The sequence shown here is derived from an EMBL/GenBank/DDBJ whole genome shotgun (WGS) entry which is preliminary data.</text>
</comment>
<dbReference type="Proteomes" id="UP001259832">
    <property type="component" value="Unassembled WGS sequence"/>
</dbReference>
<proteinExistence type="predicted"/>
<keyword evidence="2" id="KW-1185">Reference proteome</keyword>
<accession>A0AAD9GDU3</accession>
<name>A0AAD9GDU3_9STRA</name>